<evidence type="ECO:0000313" key="2">
    <source>
        <dbReference type="Proteomes" id="UP001501433"/>
    </source>
</evidence>
<protein>
    <submittedName>
        <fullName evidence="1">Glutaminyl-peptide cyclotransferase</fullName>
    </submittedName>
</protein>
<dbReference type="Gene3D" id="2.130.10.10">
    <property type="entry name" value="YVTN repeat-like/Quinoprotein amine dehydrogenase"/>
    <property type="match status" value="1"/>
</dbReference>
<dbReference type="SUPFAM" id="SSF50969">
    <property type="entry name" value="YVTN repeat-like/Quinoprotein amine dehydrogenase"/>
    <property type="match status" value="1"/>
</dbReference>
<dbReference type="Proteomes" id="UP001501433">
    <property type="component" value="Unassembled WGS sequence"/>
</dbReference>
<dbReference type="PANTHER" id="PTHR31270:SF1">
    <property type="entry name" value="GLUTAMINYL-PEPTIDE CYCLOTRANSFERASE"/>
    <property type="match status" value="1"/>
</dbReference>
<proteinExistence type="predicted"/>
<dbReference type="EMBL" id="BAABJW010000002">
    <property type="protein sequence ID" value="GAA4809143.1"/>
    <property type="molecule type" value="Genomic_DNA"/>
</dbReference>
<accession>A0ABP9CF49</accession>
<keyword evidence="2" id="KW-1185">Reference proteome</keyword>
<organism evidence="1 2">
    <name type="scientific">Litoribaculum gwangyangense</name>
    <dbReference type="NCBI Taxonomy" id="1130722"/>
    <lineage>
        <taxon>Bacteria</taxon>
        <taxon>Pseudomonadati</taxon>
        <taxon>Bacteroidota</taxon>
        <taxon>Flavobacteriia</taxon>
        <taxon>Flavobacteriales</taxon>
        <taxon>Flavobacteriaceae</taxon>
        <taxon>Litoribaculum</taxon>
    </lineage>
</organism>
<dbReference type="Pfam" id="PF05096">
    <property type="entry name" value="Glu_cyclase_2"/>
    <property type="match status" value="1"/>
</dbReference>
<dbReference type="InterPro" id="IPR015943">
    <property type="entry name" value="WD40/YVTN_repeat-like_dom_sf"/>
</dbReference>
<sequence length="344" mass="39250">MYPNKYLTILFLMIILISCGSNSGNKKNDFSIITNSEKGNIGVDETLKLSIENKKNHPIDSVLYTLNGQKISNNYSLINSKLGKQTIEAIVYFNNEKQIVTTNITILNNEIPKVYTYNIINEYPHDITSYTQGIEFLNDTLYESTGQYNESKLRKVNYKTGEVIKNIDLANEYFGEGLTILNNKVYQLTWKEGTGFVYDVNTFEKLNSFKYGNSKEGWGLCNNDHTIYKSDGTEKIWLLNPETLVEEDFIQVYTNKGKIVGINEMEWIDGNIYANRYQKDGVAIINPKNGAVIGVIDFSPLKKRVTQHEGLDVLNGIAFNPTTKSIFVTGKRWDKLFEVEIVEK</sequence>
<comment type="caution">
    <text evidence="1">The sequence shown here is derived from an EMBL/GenBank/DDBJ whole genome shotgun (WGS) entry which is preliminary data.</text>
</comment>
<dbReference type="InterPro" id="IPR011044">
    <property type="entry name" value="Quino_amine_DH_bsu"/>
</dbReference>
<name>A0ABP9CF49_9FLAO</name>
<gene>
    <name evidence="1" type="ORF">GCM10023330_15050</name>
</gene>
<dbReference type="InterPro" id="IPR007788">
    <property type="entry name" value="QCT"/>
</dbReference>
<dbReference type="PANTHER" id="PTHR31270">
    <property type="entry name" value="GLUTAMINYL-PEPTIDE CYCLOTRANSFERASE"/>
    <property type="match status" value="1"/>
</dbReference>
<evidence type="ECO:0000313" key="1">
    <source>
        <dbReference type="EMBL" id="GAA4809143.1"/>
    </source>
</evidence>
<reference evidence="2" key="1">
    <citation type="journal article" date="2019" name="Int. J. Syst. Evol. Microbiol.">
        <title>The Global Catalogue of Microorganisms (GCM) 10K type strain sequencing project: providing services to taxonomists for standard genome sequencing and annotation.</title>
        <authorList>
            <consortium name="The Broad Institute Genomics Platform"/>
            <consortium name="The Broad Institute Genome Sequencing Center for Infectious Disease"/>
            <person name="Wu L."/>
            <person name="Ma J."/>
        </authorList>
    </citation>
    <scope>NUCLEOTIDE SEQUENCE [LARGE SCALE GENOMIC DNA]</scope>
    <source>
        <strain evidence="2">JCM 18325</strain>
    </source>
</reference>
<dbReference type="PROSITE" id="PS51257">
    <property type="entry name" value="PROKAR_LIPOPROTEIN"/>
    <property type="match status" value="1"/>
</dbReference>